<accession>A0AAD7TFH0</accession>
<sequence length="1331" mass="145952">MPTLFQQLRTLRESRLQHYPWGPHGPYIAPPWAAARLGKRVFASKAEYRKLVLKDYNPHGRHHPAAVAARIAAREATAAMDVDSWNEGDSYSLINDEHLRCLKRRTCGDVDLRMGHAIRRCVRTSEDEFEILSDIAAFMSFRPTGDYHEQIHSAAYSHADYDIVAVKDEPTEGVIPARVQSAEGHLFIKQEDEQQLLRFAQSLTYLHEQPVVEDVVAALNTPAPVESYFVQGVATEATSQVAASIVKVEPSPSVENTYALKAIEAEPVLATPCLDEITVSMSVDLIPPTACAWADEFVGVEHQFVVVGASSGPQVKAEQEDVIFPPAIVAEAQALDHPLLCAHPGREDLVLPPPLIEEDVEMAQPQAHADVAICPDIKEEELDKVYFDDLLLAVALYGGSVQPPASLPADVLPTPSGSLPEEDIEMGVPVALQEHTSAVATVEPTLHVVHDVLAAPAEPCIKAESEDDAANLLVASEVPSEALLVKEEPVECVVPCLPSVVEFPQPEDELASTVIQPEPEDDFAPIPCSLEEYTSPVYSHGDHDFTTSLPLEGDSTLVCEELEEAAVPDDEAQSPSEVAEELSASDALEDPVTLDKPDELLFSEEDPVELGTTEVQVTITDLDAPACSPSLHSIHQPRDVDLEDEDAVRVCEESETSEYTQVVLECPPVTEEDSFADVNVSVEEDVETYFAEDEPPSMDTVDSSDEISGLETSVAEDESQMPGSWIPVPESRASESGASSQSYRRLGSVVGRWSRRLAKTFANIGHAIASEDTTSTEPFPAMVGAYPPDTSELLASGTEEEPSQTPTLTLSPSALAILQEYACAPPLPSWCDDVDANLWPLSSPPSFVSLDRDHLSEQPQPRSPEFASNFVQAPCSELVCRPPLLSIPTRTSLGASLEHNVPAASSDVQDEAPKGPLLQPHACMQSLGFLQCVTPFITAADFFDSPYDLAPESQSEEECPSDSDQTCVSSERGEDTVHKVIDESGVQESPCMTRRCGLQRSALRDVRQSCATQLPRIAFEDVWESAKAQIYTEEAIAERAAHRKRQAIERQAAQAFVDKVIADIRRGAGQEQEQESQHVAEHLTPMEEYMLSVEGIYKEIDNLLEVYAPPEEPARSMRTLFDEAPELVVAEEDSEEYWRTPATIDLSAPGPFSDRLRKAARESFWSNWTRPSVEDLAALFKPSEVPPPGPIISIKDVPIAPTPPSEPSPTDHYRESLVNSARDAFWWHWSRPSGVDLNAVSCSTTTEEDERERPVPIVYNFSPVKGTLDESDQQSILEYTRRWHPELFGPRLGLAHELGIDRIFKPWIPPSTATTGSTARNAWIRIVAARD</sequence>
<protein>
    <submittedName>
        <fullName evidence="2">Uncharacterized protein</fullName>
    </submittedName>
</protein>
<dbReference type="EMBL" id="JAPEVG010000859">
    <property type="protein sequence ID" value="KAJ8454920.1"/>
    <property type="molecule type" value="Genomic_DNA"/>
</dbReference>
<feature type="region of interest" description="Disordered" evidence="1">
    <location>
        <begin position="949"/>
        <end position="974"/>
    </location>
</feature>
<evidence type="ECO:0000313" key="2">
    <source>
        <dbReference type="EMBL" id="KAJ8454920.1"/>
    </source>
</evidence>
<name>A0AAD7TFH0_9APHY</name>
<organism evidence="2 3">
    <name type="scientific">Trametes cubensis</name>
    <dbReference type="NCBI Taxonomy" id="1111947"/>
    <lineage>
        <taxon>Eukaryota</taxon>
        <taxon>Fungi</taxon>
        <taxon>Dikarya</taxon>
        <taxon>Basidiomycota</taxon>
        <taxon>Agaricomycotina</taxon>
        <taxon>Agaricomycetes</taxon>
        <taxon>Polyporales</taxon>
        <taxon>Polyporaceae</taxon>
        <taxon>Trametes</taxon>
    </lineage>
</organism>
<comment type="caution">
    <text evidence="2">The sequence shown here is derived from an EMBL/GenBank/DDBJ whole genome shotgun (WGS) entry which is preliminary data.</text>
</comment>
<proteinExistence type="predicted"/>
<reference evidence="2" key="1">
    <citation type="submission" date="2022-11" db="EMBL/GenBank/DDBJ databases">
        <title>Genome Sequence of Cubamyces cubensis.</title>
        <authorList>
            <person name="Buettner E."/>
        </authorList>
    </citation>
    <scope>NUCLEOTIDE SEQUENCE</scope>
    <source>
        <strain evidence="2">MPL-01</strain>
    </source>
</reference>
<feature type="region of interest" description="Disordered" evidence="1">
    <location>
        <begin position="566"/>
        <end position="589"/>
    </location>
</feature>
<evidence type="ECO:0000313" key="3">
    <source>
        <dbReference type="Proteomes" id="UP001215151"/>
    </source>
</evidence>
<feature type="region of interest" description="Disordered" evidence="1">
    <location>
        <begin position="1191"/>
        <end position="1213"/>
    </location>
</feature>
<feature type="region of interest" description="Disordered" evidence="1">
    <location>
        <begin position="690"/>
        <end position="741"/>
    </location>
</feature>
<evidence type="ECO:0000256" key="1">
    <source>
        <dbReference type="SAM" id="MobiDB-lite"/>
    </source>
</evidence>
<feature type="compositionally biased region" description="Low complexity" evidence="1">
    <location>
        <begin position="730"/>
        <end position="741"/>
    </location>
</feature>
<gene>
    <name evidence="2" type="ORF">ONZ51_g12747</name>
</gene>
<keyword evidence="3" id="KW-1185">Reference proteome</keyword>
<dbReference type="Proteomes" id="UP001215151">
    <property type="component" value="Unassembled WGS sequence"/>
</dbReference>